<dbReference type="InterPro" id="IPR052117">
    <property type="entry name" value="Cas10/Csm1_subtype-III-A"/>
</dbReference>
<dbReference type="PANTHER" id="PTHR36528">
    <property type="entry name" value="CRISPR SYSTEM SINGLE-STRAND-SPECIFIC DEOXYRIBONUCLEASE CAS10/CSM1 (SUBTYPE III-A)"/>
    <property type="match status" value="1"/>
</dbReference>
<keyword evidence="3" id="KW-0808">Transferase</keyword>
<comment type="caution">
    <text evidence="13">The sequence shown here is derived from an EMBL/GenBank/DDBJ whole genome shotgun (WGS) entry which is preliminary data.</text>
</comment>
<evidence type="ECO:0000256" key="3">
    <source>
        <dbReference type="ARBA" id="ARBA00022679"/>
    </source>
</evidence>
<dbReference type="AlphaFoldDB" id="A0A6A0BAL7"/>
<evidence type="ECO:0000256" key="1">
    <source>
        <dbReference type="ARBA" id="ARBA00005700"/>
    </source>
</evidence>
<evidence type="ECO:0000256" key="9">
    <source>
        <dbReference type="ARBA" id="ARBA00022840"/>
    </source>
</evidence>
<sequence>MNKINLIYGSLLHDIGKINYRGTSERAKHSKLGGDFIKSFEQFKITDLTDCIRYHHAQEMTSVKSSKKENALFYLTYMADNISSGMDRRPDLEEGEDGFSWDKKVALSSVFNVLHEKEKGRQTYSYPFVARTHEQKEPLNFPNDAQNQYTKGYYDGLISDMKPVLAKLIPDKQHINSLLQMMESLWSYVPSSTDKTQLVDISLYDHSRTTAAIASAIYDYFQAENITDYQKELFDDNATEFYEKKVFLMMSFDMSGVQSFIYNISGSKALKSLRARSFYLDMLLEYLSDNLLDKLELSRANLIYSGGGHAYLLLSNTEATKKILSDFEQELKAWFLDKFKIDLFLAMAYTEVSGNDLMNKNGHYRDIYRRLSKEISAKKANRYTVKEILALNGGGSENERECRECKRSDLLIKEDDNKYICGLCHDLQKISSHLIEEDIFVVANEGVLDLPFGKKMSALSYTKAEKIKQKESDAKLYTKNISETGRDLVTKIDMGDYTYSSDFQKMLQEVEKGINRLGVLRADVDNLGQAFINGIPDDYLSISRTATFSRAMSRFFKNYLNQLLEEKHYKINVIYAGGDDLFMIGAWQDILDFSLELKAKFAEFTQGKLTLSAGIGMFREKYPVARMAALTGDLEDAAKDYKVHENDDKATKNAVTLFDSENVFSWETLETDIFVKIELLTEKFATFDETGNTFIYRLIALLRGVKDDQQINIARLAYTLSRMEEKIGSEFAQKLYDWANSDRKTLIMALEIYVLKTRER</sequence>
<reference evidence="13 14" key="1">
    <citation type="submission" date="2020-02" db="EMBL/GenBank/DDBJ databases">
        <title>Draft genome sequence of Lactococcus sp. Hs30E4-3.</title>
        <authorList>
            <person name="Noda S."/>
            <person name="Yuki M."/>
            <person name="Ohkuma M."/>
        </authorList>
    </citation>
    <scope>NUCLEOTIDE SEQUENCE [LARGE SCALE GENOMIC DNA]</scope>
    <source>
        <strain evidence="13 14">Hs30E4-3</strain>
    </source>
</reference>
<dbReference type="SUPFAM" id="SSF109604">
    <property type="entry name" value="HD-domain/PDEase-like"/>
    <property type="match status" value="1"/>
</dbReference>
<dbReference type="PANTHER" id="PTHR36528:SF1">
    <property type="entry name" value="CRISPR SYSTEM SINGLE-STRAND-SPECIFIC DEOXYRIBONUCLEASE CAS10_CSM1 (SUBTYPE III-A)"/>
    <property type="match status" value="1"/>
</dbReference>
<dbReference type="Gene3D" id="3.30.70.270">
    <property type="match status" value="1"/>
</dbReference>
<keyword evidence="5" id="KW-0547">Nucleotide-binding</keyword>
<dbReference type="InterPro" id="IPR048693">
    <property type="entry name" value="Cmr2-like_C"/>
</dbReference>
<keyword evidence="14" id="KW-1185">Reference proteome</keyword>
<dbReference type="CDD" id="cd09680">
    <property type="entry name" value="Cas10_III"/>
    <property type="match status" value="1"/>
</dbReference>
<dbReference type="NCBIfam" id="TIGR02578">
    <property type="entry name" value="cas_TM1811_Csm1"/>
    <property type="match status" value="1"/>
</dbReference>
<evidence type="ECO:0000259" key="12">
    <source>
        <dbReference type="PROSITE" id="PS50887"/>
    </source>
</evidence>
<keyword evidence="10" id="KW-0051">Antiviral defense</keyword>
<gene>
    <name evidence="13" type="ORF">Hs30E_00490</name>
</gene>
<evidence type="ECO:0000256" key="4">
    <source>
        <dbReference type="ARBA" id="ARBA00022722"/>
    </source>
</evidence>
<keyword evidence="9" id="KW-0067">ATP-binding</keyword>
<evidence type="ECO:0000256" key="10">
    <source>
        <dbReference type="ARBA" id="ARBA00023118"/>
    </source>
</evidence>
<dbReference type="InterPro" id="IPR000160">
    <property type="entry name" value="GGDEF_dom"/>
</dbReference>
<evidence type="ECO:0000313" key="14">
    <source>
        <dbReference type="Proteomes" id="UP000480303"/>
    </source>
</evidence>
<dbReference type="GO" id="GO:0005524">
    <property type="term" value="F:ATP binding"/>
    <property type="evidence" value="ECO:0007669"/>
    <property type="project" value="UniProtKB-KW"/>
</dbReference>
<evidence type="ECO:0000256" key="7">
    <source>
        <dbReference type="ARBA" id="ARBA00022801"/>
    </source>
</evidence>
<dbReference type="GO" id="GO:0016740">
    <property type="term" value="F:transferase activity"/>
    <property type="evidence" value="ECO:0007669"/>
    <property type="project" value="UniProtKB-KW"/>
</dbReference>
<dbReference type="Pfam" id="PF22335">
    <property type="entry name" value="Cas10-Cmr2_palm2"/>
    <property type="match status" value="1"/>
</dbReference>
<evidence type="ECO:0000256" key="5">
    <source>
        <dbReference type="ARBA" id="ARBA00022741"/>
    </source>
</evidence>
<dbReference type="InterPro" id="IPR043128">
    <property type="entry name" value="Rev_trsase/Diguanyl_cyclase"/>
</dbReference>
<dbReference type="InterPro" id="IPR041062">
    <property type="entry name" value="Csm1_B"/>
</dbReference>
<evidence type="ECO:0000313" key="13">
    <source>
        <dbReference type="EMBL" id="GFH41498.1"/>
    </source>
</evidence>
<dbReference type="Pfam" id="PF18211">
    <property type="entry name" value="Csm1_B"/>
    <property type="match status" value="1"/>
</dbReference>
<evidence type="ECO:0000256" key="11">
    <source>
        <dbReference type="ARBA" id="ARBA00032922"/>
    </source>
</evidence>
<dbReference type="PROSITE" id="PS50887">
    <property type="entry name" value="GGDEF"/>
    <property type="match status" value="1"/>
</dbReference>
<dbReference type="GO" id="GO:0051607">
    <property type="term" value="P:defense response to virus"/>
    <property type="evidence" value="ECO:0007669"/>
    <property type="project" value="UniProtKB-KW"/>
</dbReference>
<dbReference type="InterPro" id="IPR013408">
    <property type="entry name" value="Cas10/Csm1"/>
</dbReference>
<keyword evidence="8" id="KW-0269">Exonuclease</keyword>
<dbReference type="GO" id="GO:0004519">
    <property type="term" value="F:endonuclease activity"/>
    <property type="evidence" value="ECO:0007669"/>
    <property type="project" value="UniProtKB-KW"/>
</dbReference>
<dbReference type="InterPro" id="IPR054767">
    <property type="entry name" value="Cas10-Cmr2_palm2"/>
</dbReference>
<feature type="domain" description="GGDEF" evidence="12">
    <location>
        <begin position="515"/>
        <end position="660"/>
    </location>
</feature>
<keyword evidence="6" id="KW-0255">Endonuclease</keyword>
<evidence type="ECO:0000256" key="2">
    <source>
        <dbReference type="ARBA" id="ARBA00014333"/>
    </source>
</evidence>
<dbReference type="GO" id="GO:0004527">
    <property type="term" value="F:exonuclease activity"/>
    <property type="evidence" value="ECO:0007669"/>
    <property type="project" value="UniProtKB-KW"/>
</dbReference>
<dbReference type="Pfam" id="PF20824">
    <property type="entry name" value="Cmr2_hel_dom2"/>
    <property type="match status" value="1"/>
</dbReference>
<comment type="similarity">
    <text evidence="1">Belongs to the CRISPR-associated Cas10/Csm1 family.</text>
</comment>
<dbReference type="Proteomes" id="UP000480303">
    <property type="component" value="Unassembled WGS sequence"/>
</dbReference>
<protein>
    <recommendedName>
        <fullName evidence="2">CRISPR system single-strand-specific deoxyribonuclease Cas10/Csm1 (subtype III-A)</fullName>
    </recommendedName>
    <alternativeName>
        <fullName evidence="11">Cyclic oligoadenylate synthase</fullName>
    </alternativeName>
</protein>
<accession>A0A6A0BAL7</accession>
<keyword evidence="7" id="KW-0378">Hydrolase</keyword>
<evidence type="ECO:0000256" key="8">
    <source>
        <dbReference type="ARBA" id="ARBA00022839"/>
    </source>
</evidence>
<organism evidence="13 14">
    <name type="scientific">Pseudolactococcus hodotermopsidis</name>
    <dbReference type="NCBI Taxonomy" id="2709157"/>
    <lineage>
        <taxon>Bacteria</taxon>
        <taxon>Bacillati</taxon>
        <taxon>Bacillota</taxon>
        <taxon>Bacilli</taxon>
        <taxon>Lactobacillales</taxon>
        <taxon>Streptococcaceae</taxon>
        <taxon>Pseudolactococcus</taxon>
    </lineage>
</organism>
<evidence type="ECO:0000256" key="6">
    <source>
        <dbReference type="ARBA" id="ARBA00022759"/>
    </source>
</evidence>
<dbReference type="RefSeq" id="WP_172207039.1">
    <property type="nucleotide sequence ID" value="NZ_BLLI01000001.1"/>
</dbReference>
<dbReference type="EMBL" id="BLLI01000001">
    <property type="protein sequence ID" value="GFH41498.1"/>
    <property type="molecule type" value="Genomic_DNA"/>
</dbReference>
<name>A0A6A0BAL7_9LACT</name>
<proteinExistence type="inferred from homology"/>
<keyword evidence="4" id="KW-0540">Nuclease</keyword>